<reference evidence="1" key="1">
    <citation type="submission" date="2020-04" db="EMBL/GenBank/DDBJ databases">
        <authorList>
            <person name="Alioto T."/>
            <person name="Alioto T."/>
            <person name="Gomez Garrido J."/>
        </authorList>
    </citation>
    <scope>NUCLEOTIDE SEQUENCE</scope>
    <source>
        <strain evidence="1">A484AB</strain>
    </source>
</reference>
<gene>
    <name evidence="1" type="ORF">PACLA_8A077847</name>
</gene>
<dbReference type="EMBL" id="CACRXK020016653">
    <property type="protein sequence ID" value="CAB4030134.1"/>
    <property type="molecule type" value="Genomic_DNA"/>
</dbReference>
<proteinExistence type="predicted"/>
<accession>A0A6S7JIX6</accession>
<organism evidence="1 2">
    <name type="scientific">Paramuricea clavata</name>
    <name type="common">Red gorgonian</name>
    <name type="synonym">Violescent sea-whip</name>
    <dbReference type="NCBI Taxonomy" id="317549"/>
    <lineage>
        <taxon>Eukaryota</taxon>
        <taxon>Metazoa</taxon>
        <taxon>Cnidaria</taxon>
        <taxon>Anthozoa</taxon>
        <taxon>Octocorallia</taxon>
        <taxon>Malacalcyonacea</taxon>
        <taxon>Plexauridae</taxon>
        <taxon>Paramuricea</taxon>
    </lineage>
</organism>
<dbReference type="Proteomes" id="UP001152795">
    <property type="component" value="Unassembled WGS sequence"/>
</dbReference>
<protein>
    <submittedName>
        <fullName evidence="1">Uncharacterized protein</fullName>
    </submittedName>
</protein>
<name>A0A6S7JIX6_PARCT</name>
<sequence length="221" mass="25368">MILEELVGTLVSLGSLLITQVPNISRENLLRYHWLIFEGCPEDDELQQGLIHREYETDEQTDLPYYEELNVSVSTNGENRSNRGVCESLRRSFQVNFALLLAVVFLGLVTITLVYVDLNTTNSCIAWRHYNHSVPSTTKVLQIIGTSLTALPLYLWFPVSAAMLWGFKELRKNYMSCFFASCFTATITMIYRAVLFDQYSTTTFKYRYDNPSVEICTLPEP</sequence>
<comment type="caution">
    <text evidence="1">The sequence shown here is derived from an EMBL/GenBank/DDBJ whole genome shotgun (WGS) entry which is preliminary data.</text>
</comment>
<dbReference type="AlphaFoldDB" id="A0A6S7JIX6"/>
<evidence type="ECO:0000313" key="1">
    <source>
        <dbReference type="EMBL" id="CAB4030134.1"/>
    </source>
</evidence>
<keyword evidence="2" id="KW-1185">Reference proteome</keyword>
<evidence type="ECO:0000313" key="2">
    <source>
        <dbReference type="Proteomes" id="UP001152795"/>
    </source>
</evidence>